<gene>
    <name evidence="2" type="ORF">LCGC14_0808320</name>
</gene>
<dbReference type="GO" id="GO:0006260">
    <property type="term" value="P:DNA replication"/>
    <property type="evidence" value="ECO:0007669"/>
    <property type="project" value="InterPro"/>
</dbReference>
<name>A0A0F9PME8_9ZZZZ</name>
<evidence type="ECO:0000313" key="2">
    <source>
        <dbReference type="EMBL" id="KKN32960.1"/>
    </source>
</evidence>
<dbReference type="InterPro" id="IPR001098">
    <property type="entry name" value="DNA-dir_DNA_pol_A_palm_dom"/>
</dbReference>
<dbReference type="AlphaFoldDB" id="A0A0F9PME8"/>
<protein>
    <recommendedName>
        <fullName evidence="1">DNA-directed DNA polymerase family A palm domain-containing protein</fullName>
    </recommendedName>
</protein>
<dbReference type="EMBL" id="LAZR01002215">
    <property type="protein sequence ID" value="KKN32960.1"/>
    <property type="molecule type" value="Genomic_DNA"/>
</dbReference>
<reference evidence="2" key="1">
    <citation type="journal article" date="2015" name="Nature">
        <title>Complex archaea that bridge the gap between prokaryotes and eukaryotes.</title>
        <authorList>
            <person name="Spang A."/>
            <person name="Saw J.H."/>
            <person name="Jorgensen S.L."/>
            <person name="Zaremba-Niedzwiedzka K."/>
            <person name="Martijn J."/>
            <person name="Lind A.E."/>
            <person name="van Eijk R."/>
            <person name="Schleper C."/>
            <person name="Guy L."/>
            <person name="Ettema T.J."/>
        </authorList>
    </citation>
    <scope>NUCLEOTIDE SEQUENCE</scope>
</reference>
<dbReference type="Gene3D" id="3.30.70.370">
    <property type="match status" value="1"/>
</dbReference>
<proteinExistence type="predicted"/>
<sequence length="254" mass="29029">GVFLGQDKQGMKDILDPNFDAHLFSASEIFGLSYTRLLSDYRGDRGEVIQKQAKELRQRSKPYTFKPFYGGTKGTPGEERYYAAFRKRYAGVHAEQENWIAEVARTGRLITPWGMRFTWRTYVDKRGVLMNRANFKPVGPAISNYPVQNLATAEIVPIAIVALYKRCKAEKLDVKFVNTVHDSVVCYIGEGLKNYVAFKRAAERAFTTAVYEHLSIFYNIEFNVPLGVEMVTGDRWGEGTETKYDDVDNWSEET</sequence>
<dbReference type="GO" id="GO:0003887">
    <property type="term" value="F:DNA-directed DNA polymerase activity"/>
    <property type="evidence" value="ECO:0007669"/>
    <property type="project" value="InterPro"/>
</dbReference>
<dbReference type="SUPFAM" id="SSF56672">
    <property type="entry name" value="DNA/RNA polymerases"/>
    <property type="match status" value="1"/>
</dbReference>
<evidence type="ECO:0000259" key="1">
    <source>
        <dbReference type="SMART" id="SM00482"/>
    </source>
</evidence>
<dbReference type="Gene3D" id="1.10.150.20">
    <property type="entry name" value="5' to 3' exonuclease, C-terminal subdomain"/>
    <property type="match status" value="1"/>
</dbReference>
<comment type="caution">
    <text evidence="2">The sequence shown here is derived from an EMBL/GenBank/DDBJ whole genome shotgun (WGS) entry which is preliminary data.</text>
</comment>
<accession>A0A0F9PME8</accession>
<dbReference type="InterPro" id="IPR043502">
    <property type="entry name" value="DNA/RNA_pol_sf"/>
</dbReference>
<dbReference type="Pfam" id="PF00476">
    <property type="entry name" value="DNA_pol_A"/>
    <property type="match status" value="1"/>
</dbReference>
<organism evidence="2">
    <name type="scientific">marine sediment metagenome</name>
    <dbReference type="NCBI Taxonomy" id="412755"/>
    <lineage>
        <taxon>unclassified sequences</taxon>
        <taxon>metagenomes</taxon>
        <taxon>ecological metagenomes</taxon>
    </lineage>
</organism>
<feature type="domain" description="DNA-directed DNA polymerase family A palm" evidence="1">
    <location>
        <begin position="1"/>
        <end position="192"/>
    </location>
</feature>
<dbReference type="SMART" id="SM00482">
    <property type="entry name" value="POLAc"/>
    <property type="match status" value="1"/>
</dbReference>
<dbReference type="GO" id="GO:0003677">
    <property type="term" value="F:DNA binding"/>
    <property type="evidence" value="ECO:0007669"/>
    <property type="project" value="InterPro"/>
</dbReference>
<feature type="non-terminal residue" evidence="2">
    <location>
        <position position="1"/>
    </location>
</feature>